<keyword evidence="1" id="KW-1133">Transmembrane helix</keyword>
<dbReference type="InParanoid" id="A0A068TZE2"/>
<name>A0A068TZE2_COFCA</name>
<dbReference type="EMBL" id="HG739091">
    <property type="protein sequence ID" value="CDP01626.1"/>
    <property type="molecule type" value="Genomic_DNA"/>
</dbReference>
<protein>
    <submittedName>
        <fullName evidence="2">Uncharacterized protein</fullName>
    </submittedName>
</protein>
<keyword evidence="1" id="KW-0812">Transmembrane</keyword>
<keyword evidence="1" id="KW-0472">Membrane</keyword>
<sequence>MNLGLPSLILSIGLQLFSFFFFLGNIYSSYELMIIDLCFNFTLLKEILALSSLFMIMIVNF</sequence>
<reference evidence="3" key="1">
    <citation type="journal article" date="2014" name="Science">
        <title>The coffee genome provides insight into the convergent evolution of caffeine biosynthesis.</title>
        <authorList>
            <person name="Denoeud F."/>
            <person name="Carretero-Paulet L."/>
            <person name="Dereeper A."/>
            <person name="Droc G."/>
            <person name="Guyot R."/>
            <person name="Pietrella M."/>
            <person name="Zheng C."/>
            <person name="Alberti A."/>
            <person name="Anthony F."/>
            <person name="Aprea G."/>
            <person name="Aury J.M."/>
            <person name="Bento P."/>
            <person name="Bernard M."/>
            <person name="Bocs S."/>
            <person name="Campa C."/>
            <person name="Cenci A."/>
            <person name="Combes M.C."/>
            <person name="Crouzillat D."/>
            <person name="Da Silva C."/>
            <person name="Daddiego L."/>
            <person name="De Bellis F."/>
            <person name="Dussert S."/>
            <person name="Garsmeur O."/>
            <person name="Gayraud T."/>
            <person name="Guignon V."/>
            <person name="Jahn K."/>
            <person name="Jamilloux V."/>
            <person name="Joet T."/>
            <person name="Labadie K."/>
            <person name="Lan T."/>
            <person name="Leclercq J."/>
            <person name="Lepelley M."/>
            <person name="Leroy T."/>
            <person name="Li L.T."/>
            <person name="Librado P."/>
            <person name="Lopez L."/>
            <person name="Munoz A."/>
            <person name="Noel B."/>
            <person name="Pallavicini A."/>
            <person name="Perrotta G."/>
            <person name="Poncet V."/>
            <person name="Pot D."/>
            <person name="Priyono X."/>
            <person name="Rigoreau M."/>
            <person name="Rouard M."/>
            <person name="Rozas J."/>
            <person name="Tranchant-Dubreuil C."/>
            <person name="VanBuren R."/>
            <person name="Zhang Q."/>
            <person name="Andrade A.C."/>
            <person name="Argout X."/>
            <person name="Bertrand B."/>
            <person name="de Kochko A."/>
            <person name="Graziosi G."/>
            <person name="Henry R.J."/>
            <person name="Jayarama X."/>
            <person name="Ming R."/>
            <person name="Nagai C."/>
            <person name="Rounsley S."/>
            <person name="Sankoff D."/>
            <person name="Giuliano G."/>
            <person name="Albert V.A."/>
            <person name="Wincker P."/>
            <person name="Lashermes P."/>
        </authorList>
    </citation>
    <scope>NUCLEOTIDE SEQUENCE [LARGE SCALE GENOMIC DNA]</scope>
    <source>
        <strain evidence="3">cv. DH200-94</strain>
    </source>
</reference>
<dbReference type="Proteomes" id="UP000295252">
    <property type="component" value="Chromosome IX"/>
</dbReference>
<feature type="transmembrane region" description="Helical" evidence="1">
    <location>
        <begin position="6"/>
        <end position="27"/>
    </location>
</feature>
<organism evidence="2 3">
    <name type="scientific">Coffea canephora</name>
    <name type="common">Robusta coffee</name>
    <dbReference type="NCBI Taxonomy" id="49390"/>
    <lineage>
        <taxon>Eukaryota</taxon>
        <taxon>Viridiplantae</taxon>
        <taxon>Streptophyta</taxon>
        <taxon>Embryophyta</taxon>
        <taxon>Tracheophyta</taxon>
        <taxon>Spermatophyta</taxon>
        <taxon>Magnoliopsida</taxon>
        <taxon>eudicotyledons</taxon>
        <taxon>Gunneridae</taxon>
        <taxon>Pentapetalae</taxon>
        <taxon>asterids</taxon>
        <taxon>lamiids</taxon>
        <taxon>Gentianales</taxon>
        <taxon>Rubiaceae</taxon>
        <taxon>Ixoroideae</taxon>
        <taxon>Gardenieae complex</taxon>
        <taxon>Bertiereae - Coffeeae clade</taxon>
        <taxon>Coffeeae</taxon>
        <taxon>Coffea</taxon>
    </lineage>
</organism>
<evidence type="ECO:0000256" key="1">
    <source>
        <dbReference type="SAM" id="Phobius"/>
    </source>
</evidence>
<evidence type="ECO:0000313" key="2">
    <source>
        <dbReference type="EMBL" id="CDP01626.1"/>
    </source>
</evidence>
<dbReference type="Gramene" id="CDP01626">
    <property type="protein sequence ID" value="CDP01626"/>
    <property type="gene ID" value="GSCOC_T00036732001"/>
</dbReference>
<evidence type="ECO:0000313" key="3">
    <source>
        <dbReference type="Proteomes" id="UP000295252"/>
    </source>
</evidence>
<proteinExistence type="predicted"/>
<keyword evidence="3" id="KW-1185">Reference proteome</keyword>
<feature type="transmembrane region" description="Helical" evidence="1">
    <location>
        <begin position="39"/>
        <end position="59"/>
    </location>
</feature>
<gene>
    <name evidence="2" type="ORF">GSCOC_T00036732001</name>
</gene>
<dbReference type="AlphaFoldDB" id="A0A068TZE2"/>
<accession>A0A068TZE2</accession>